<dbReference type="GO" id="GO:0016887">
    <property type="term" value="F:ATP hydrolysis activity"/>
    <property type="evidence" value="ECO:0007669"/>
    <property type="project" value="InterPro"/>
</dbReference>
<dbReference type="InterPro" id="IPR001482">
    <property type="entry name" value="T2SS/T4SS_dom"/>
</dbReference>
<evidence type="ECO:0000259" key="2">
    <source>
        <dbReference type="PROSITE" id="PS00662"/>
    </source>
</evidence>
<dbReference type="Gene3D" id="3.40.50.300">
    <property type="entry name" value="P-loop containing nucleotide triphosphate hydrolases"/>
    <property type="match status" value="1"/>
</dbReference>
<dbReference type="Gene3D" id="3.30.450.90">
    <property type="match status" value="1"/>
</dbReference>
<dbReference type="EMBL" id="FPHB01000011">
    <property type="protein sequence ID" value="SFV50467.1"/>
    <property type="molecule type" value="Genomic_DNA"/>
</dbReference>
<dbReference type="InterPro" id="IPR050921">
    <property type="entry name" value="T4SS_GSP_E_ATPase"/>
</dbReference>
<dbReference type="InterPro" id="IPR003593">
    <property type="entry name" value="AAA+_ATPase"/>
</dbReference>
<dbReference type="GO" id="GO:0005524">
    <property type="term" value="F:ATP binding"/>
    <property type="evidence" value="ECO:0007669"/>
    <property type="project" value="InterPro"/>
</dbReference>
<dbReference type="PROSITE" id="PS00662">
    <property type="entry name" value="T2SP_E"/>
    <property type="match status" value="1"/>
</dbReference>
<accession>A0A1W1BAF6</accession>
<dbReference type="AlphaFoldDB" id="A0A1W1BAF6"/>
<reference evidence="3" key="1">
    <citation type="submission" date="2016-10" db="EMBL/GenBank/DDBJ databases">
        <authorList>
            <person name="de Groot N.N."/>
        </authorList>
    </citation>
    <scope>NUCLEOTIDE SEQUENCE</scope>
</reference>
<dbReference type="NCBIfam" id="TIGR01420">
    <property type="entry name" value="pilT_fam"/>
    <property type="match status" value="1"/>
</dbReference>
<dbReference type="Pfam" id="PF00437">
    <property type="entry name" value="T2SSE"/>
    <property type="match status" value="1"/>
</dbReference>
<proteinExistence type="inferred from homology"/>
<evidence type="ECO:0000256" key="1">
    <source>
        <dbReference type="ARBA" id="ARBA00006611"/>
    </source>
</evidence>
<dbReference type="PANTHER" id="PTHR30486">
    <property type="entry name" value="TWITCHING MOTILITY PROTEIN PILT"/>
    <property type="match status" value="1"/>
</dbReference>
<gene>
    <name evidence="3" type="ORF">MNB_SM-7-1094</name>
</gene>
<evidence type="ECO:0000313" key="3">
    <source>
        <dbReference type="EMBL" id="SFV50467.1"/>
    </source>
</evidence>
<organism evidence="3">
    <name type="scientific">hydrothermal vent metagenome</name>
    <dbReference type="NCBI Taxonomy" id="652676"/>
    <lineage>
        <taxon>unclassified sequences</taxon>
        <taxon>metagenomes</taxon>
        <taxon>ecological metagenomes</taxon>
    </lineage>
</organism>
<name>A0A1W1BAF6_9ZZZZ</name>
<dbReference type="SMART" id="SM00382">
    <property type="entry name" value="AAA"/>
    <property type="match status" value="1"/>
</dbReference>
<dbReference type="InterPro" id="IPR027417">
    <property type="entry name" value="P-loop_NTPase"/>
</dbReference>
<dbReference type="InterPro" id="IPR006321">
    <property type="entry name" value="PilT/PilU"/>
</dbReference>
<feature type="domain" description="Bacterial type II secretion system protein E" evidence="2">
    <location>
        <begin position="203"/>
        <end position="217"/>
    </location>
</feature>
<sequence length="362" mass="40463">MSETTTETKTIDIKKLLKSVLAYGSSDLHIVVGSEPQIRIDKELKALNLPVLTAKDVEKMAYSLLEDKQKKKFEEENELDFSFELQGVGRFRANYYRTIYGIGCAFRMIPLEIPSLEDFNSPPVFKELVKREKGLILVTGPTGSGKSTTLAAMLNEINETERKHIITIEDPVEFVHKNKKSLFSQRDVGSSTNSFAAALKYSLRQDPDVILIGEMRDEETIGAALTAAETGHLVFGTLHTNSAPGTINRIIDVFDSQKQPQIRAQLAQALVAVISQTLIPRIGGGKVATHEIMITNPAISNLIREDKVHQIYSQMQLNQTETKMTTQTQVLFDLLKQNIITKENAIKYSNRPEELIKIIGTM</sequence>
<dbReference type="SUPFAM" id="SSF52540">
    <property type="entry name" value="P-loop containing nucleoside triphosphate hydrolases"/>
    <property type="match status" value="1"/>
</dbReference>
<dbReference type="CDD" id="cd01131">
    <property type="entry name" value="PilT"/>
    <property type="match status" value="1"/>
</dbReference>
<comment type="similarity">
    <text evidence="1">Belongs to the GSP E family.</text>
</comment>
<protein>
    <submittedName>
        <fullName evidence="3">Twitching motility protein PilT</fullName>
    </submittedName>
</protein>